<proteinExistence type="inferred from homology"/>
<keyword evidence="4" id="KW-0732">Signal</keyword>
<dbReference type="PANTHER" id="PTHR11461">
    <property type="entry name" value="SERINE PROTEASE INHIBITOR, SERPIN"/>
    <property type="match status" value="1"/>
</dbReference>
<keyword evidence="2" id="KW-0722">Serine protease inhibitor</keyword>
<dbReference type="InterPro" id="IPR023795">
    <property type="entry name" value="Serpin_CS"/>
</dbReference>
<comment type="caution">
    <text evidence="6">The sequence shown here is derived from an EMBL/GenBank/DDBJ whole genome shotgun (WGS) entry which is preliminary data.</text>
</comment>
<dbReference type="Gene3D" id="3.30.497.10">
    <property type="entry name" value="Antithrombin, subunit I, domain 2"/>
    <property type="match status" value="1"/>
</dbReference>
<protein>
    <recommendedName>
        <fullName evidence="5">Serpin domain-containing protein</fullName>
    </recommendedName>
</protein>
<dbReference type="PROSITE" id="PS00284">
    <property type="entry name" value="SERPIN"/>
    <property type="match status" value="1"/>
</dbReference>
<evidence type="ECO:0000259" key="5">
    <source>
        <dbReference type="SMART" id="SM00093"/>
    </source>
</evidence>
<dbReference type="Proteomes" id="UP001148838">
    <property type="component" value="Unassembled WGS sequence"/>
</dbReference>
<gene>
    <name evidence="6" type="ORF">ANN_24379</name>
</gene>
<evidence type="ECO:0000313" key="7">
    <source>
        <dbReference type="Proteomes" id="UP001148838"/>
    </source>
</evidence>
<dbReference type="InterPro" id="IPR000215">
    <property type="entry name" value="Serpin_fam"/>
</dbReference>
<comment type="similarity">
    <text evidence="3">Belongs to the serpin family.</text>
</comment>
<evidence type="ECO:0000256" key="2">
    <source>
        <dbReference type="ARBA" id="ARBA00022900"/>
    </source>
</evidence>
<keyword evidence="7" id="KW-1185">Reference proteome</keyword>
<evidence type="ECO:0000256" key="3">
    <source>
        <dbReference type="RuleBase" id="RU000411"/>
    </source>
</evidence>
<dbReference type="CDD" id="cd19594">
    <property type="entry name" value="serpin_crustaceans_chelicerates_insects"/>
    <property type="match status" value="1"/>
</dbReference>
<dbReference type="InterPro" id="IPR042178">
    <property type="entry name" value="Serpin_sf_1"/>
</dbReference>
<dbReference type="EMBL" id="JAJSOF020000037">
    <property type="protein sequence ID" value="KAJ4428360.1"/>
    <property type="molecule type" value="Genomic_DNA"/>
</dbReference>
<dbReference type="SMART" id="SM00093">
    <property type="entry name" value="SERPIN"/>
    <property type="match status" value="1"/>
</dbReference>
<feature type="signal peptide" evidence="4">
    <location>
        <begin position="1"/>
        <end position="20"/>
    </location>
</feature>
<organism evidence="6 7">
    <name type="scientific">Periplaneta americana</name>
    <name type="common">American cockroach</name>
    <name type="synonym">Blatta americana</name>
    <dbReference type="NCBI Taxonomy" id="6978"/>
    <lineage>
        <taxon>Eukaryota</taxon>
        <taxon>Metazoa</taxon>
        <taxon>Ecdysozoa</taxon>
        <taxon>Arthropoda</taxon>
        <taxon>Hexapoda</taxon>
        <taxon>Insecta</taxon>
        <taxon>Pterygota</taxon>
        <taxon>Neoptera</taxon>
        <taxon>Polyneoptera</taxon>
        <taxon>Dictyoptera</taxon>
        <taxon>Blattodea</taxon>
        <taxon>Blattoidea</taxon>
        <taxon>Blattidae</taxon>
        <taxon>Blattinae</taxon>
        <taxon>Periplaneta</taxon>
    </lineage>
</organism>
<dbReference type="Pfam" id="PF00079">
    <property type="entry name" value="Serpin"/>
    <property type="match status" value="1"/>
</dbReference>
<dbReference type="InterPro" id="IPR036186">
    <property type="entry name" value="Serpin_sf"/>
</dbReference>
<evidence type="ECO:0000313" key="6">
    <source>
        <dbReference type="EMBL" id="KAJ4428360.1"/>
    </source>
</evidence>
<dbReference type="InterPro" id="IPR042185">
    <property type="entry name" value="Serpin_sf_2"/>
</dbReference>
<sequence length="420" mass="47241">MEMIFELAILGTVLVAGLQAVSDPGVEQCFGNDLSNSPNTRQDLFTGEQMFSMDMLREAVAATPTGNVFFSPFSVYNALLLAYFGAENQTEASLKKALRIPETQNKMSMMMAYKFEKYFQNMRQINGSESYELRSANKLFVANTLKLRECLAHLFEDEVQSLDFHADPEAAREVINNWVETQTKRQIQDLIPQEKINHDTELVLANAAYFKGLWQSQFLPEHTHKEVFYVSHSKQTLVDMMKQKGTFNHIVSERLGAHVLELPYKGNEVSMFIILPPYAKANGIEAVVKELSVESLQEIIEDDLPRAVEVSIPKFTVEQSLELRPILERLGVGDLFQATSDLSGFTGTAGPRLDDAVHKAKIALDEQGTVAAAATAIFSFRSSRPLTPARFIANHPFVYLVYDKTARNILFMGVYRSPYN</sequence>
<dbReference type="SUPFAM" id="SSF56574">
    <property type="entry name" value="Serpins"/>
    <property type="match status" value="1"/>
</dbReference>
<dbReference type="InterPro" id="IPR023796">
    <property type="entry name" value="Serpin_dom"/>
</dbReference>
<feature type="chain" id="PRO_5046026579" description="Serpin domain-containing protein" evidence="4">
    <location>
        <begin position="21"/>
        <end position="420"/>
    </location>
</feature>
<dbReference type="Gene3D" id="2.30.39.10">
    <property type="entry name" value="Alpha-1-antitrypsin, domain 1"/>
    <property type="match status" value="2"/>
</dbReference>
<accession>A0ABQ8S3E4</accession>
<evidence type="ECO:0000256" key="4">
    <source>
        <dbReference type="SAM" id="SignalP"/>
    </source>
</evidence>
<evidence type="ECO:0000256" key="1">
    <source>
        <dbReference type="ARBA" id="ARBA00022690"/>
    </source>
</evidence>
<feature type="domain" description="Serpin" evidence="5">
    <location>
        <begin position="53"/>
        <end position="418"/>
    </location>
</feature>
<name>A0ABQ8S3E4_PERAM</name>
<keyword evidence="1" id="KW-0646">Protease inhibitor</keyword>
<dbReference type="PANTHER" id="PTHR11461:SF278">
    <property type="entry name" value="SERINE PROTEASE INHIBITOR 88EA"/>
    <property type="match status" value="1"/>
</dbReference>
<reference evidence="6 7" key="1">
    <citation type="journal article" date="2022" name="Allergy">
        <title>Genome assembly and annotation of Periplaneta americana reveal a comprehensive cockroach allergen profile.</title>
        <authorList>
            <person name="Wang L."/>
            <person name="Xiong Q."/>
            <person name="Saelim N."/>
            <person name="Wang L."/>
            <person name="Nong W."/>
            <person name="Wan A.T."/>
            <person name="Shi M."/>
            <person name="Liu X."/>
            <person name="Cao Q."/>
            <person name="Hui J.H.L."/>
            <person name="Sookrung N."/>
            <person name="Leung T.F."/>
            <person name="Tungtrongchitr A."/>
            <person name="Tsui S.K.W."/>
        </authorList>
    </citation>
    <scope>NUCLEOTIDE SEQUENCE [LARGE SCALE GENOMIC DNA]</scope>
    <source>
        <strain evidence="6">PWHHKU_190912</strain>
    </source>
</reference>